<comment type="caution">
    <text evidence="2">The sequence shown here is derived from an EMBL/GenBank/DDBJ whole genome shotgun (WGS) entry which is preliminary data.</text>
</comment>
<organism evidence="2 3">
    <name type="scientific">Fusarium solani</name>
    <name type="common">Filamentous fungus</name>
    <dbReference type="NCBI Taxonomy" id="169388"/>
    <lineage>
        <taxon>Eukaryota</taxon>
        <taxon>Fungi</taxon>
        <taxon>Dikarya</taxon>
        <taxon>Ascomycota</taxon>
        <taxon>Pezizomycotina</taxon>
        <taxon>Sordariomycetes</taxon>
        <taxon>Hypocreomycetidae</taxon>
        <taxon>Hypocreales</taxon>
        <taxon>Nectriaceae</taxon>
        <taxon>Fusarium</taxon>
        <taxon>Fusarium solani species complex</taxon>
    </lineage>
</organism>
<feature type="compositionally biased region" description="Basic and acidic residues" evidence="1">
    <location>
        <begin position="32"/>
        <end position="43"/>
    </location>
</feature>
<name>A0A9P9HCN8_FUSSL</name>
<dbReference type="OrthoDB" id="4838614at2759"/>
<keyword evidence="3" id="KW-1185">Reference proteome</keyword>
<evidence type="ECO:0000313" key="3">
    <source>
        <dbReference type="Proteomes" id="UP000736672"/>
    </source>
</evidence>
<gene>
    <name evidence="2" type="ORF">B0J15DRAFT_549363</name>
</gene>
<evidence type="ECO:0000313" key="2">
    <source>
        <dbReference type="EMBL" id="KAH7254811.1"/>
    </source>
</evidence>
<dbReference type="AlphaFoldDB" id="A0A9P9HCN8"/>
<accession>A0A9P9HCN8</accession>
<protein>
    <submittedName>
        <fullName evidence="2">Uncharacterized protein</fullName>
    </submittedName>
</protein>
<feature type="region of interest" description="Disordered" evidence="1">
    <location>
        <begin position="1"/>
        <end position="79"/>
    </location>
</feature>
<evidence type="ECO:0000256" key="1">
    <source>
        <dbReference type="SAM" id="MobiDB-lite"/>
    </source>
</evidence>
<dbReference type="EMBL" id="JAGTJS010000010">
    <property type="protein sequence ID" value="KAH7254811.1"/>
    <property type="molecule type" value="Genomic_DNA"/>
</dbReference>
<proteinExistence type="predicted"/>
<dbReference type="Proteomes" id="UP000736672">
    <property type="component" value="Unassembled WGS sequence"/>
</dbReference>
<reference evidence="2" key="1">
    <citation type="journal article" date="2021" name="Nat. Commun.">
        <title>Genetic determinants of endophytism in the Arabidopsis root mycobiome.</title>
        <authorList>
            <person name="Mesny F."/>
            <person name="Miyauchi S."/>
            <person name="Thiergart T."/>
            <person name="Pickel B."/>
            <person name="Atanasova L."/>
            <person name="Karlsson M."/>
            <person name="Huettel B."/>
            <person name="Barry K.W."/>
            <person name="Haridas S."/>
            <person name="Chen C."/>
            <person name="Bauer D."/>
            <person name="Andreopoulos W."/>
            <person name="Pangilinan J."/>
            <person name="LaButti K."/>
            <person name="Riley R."/>
            <person name="Lipzen A."/>
            <person name="Clum A."/>
            <person name="Drula E."/>
            <person name="Henrissat B."/>
            <person name="Kohler A."/>
            <person name="Grigoriev I.V."/>
            <person name="Martin F.M."/>
            <person name="Hacquard S."/>
        </authorList>
    </citation>
    <scope>NUCLEOTIDE SEQUENCE</scope>
    <source>
        <strain evidence="2">FSSC 5 MPI-SDFR-AT-0091</strain>
    </source>
</reference>
<sequence>MSHEEGSRGPNPAQVSAGTSKSKPSRGQVWHDILEPPKQDHGRTLVLRPRSKPSTHSHPENRGSQSEEWPASRHPTERDGERILFREGVGPPKENFDVICTPGHLRDATVRLNFRVFHHLDDELEEFNRYVRRGEFGAARSFFDEHLLAHIAYPWVFVQFAEMLFEMGDYKSLLQLNPEPVFRLTQFGNRHEDVEAMRRLEINWRLLKASCLCADEEFLSPLGTWIRAIKNGENVKLEDSLDT</sequence>
<feature type="compositionally biased region" description="Basic and acidic residues" evidence="1">
    <location>
        <begin position="70"/>
        <end position="79"/>
    </location>
</feature>
<feature type="compositionally biased region" description="Polar residues" evidence="1">
    <location>
        <begin position="56"/>
        <end position="67"/>
    </location>
</feature>
<feature type="compositionally biased region" description="Polar residues" evidence="1">
    <location>
        <begin position="13"/>
        <end position="22"/>
    </location>
</feature>